<feature type="domain" description="C2H2-type" evidence="8">
    <location>
        <begin position="41"/>
        <end position="69"/>
    </location>
</feature>
<keyword evidence="5" id="KW-0862">Zinc</keyword>
<evidence type="ECO:0000259" key="8">
    <source>
        <dbReference type="PROSITE" id="PS50157"/>
    </source>
</evidence>
<comment type="caution">
    <text evidence="9">The sequence shown here is derived from an EMBL/GenBank/DDBJ whole genome shotgun (WGS) entry which is preliminary data.</text>
</comment>
<evidence type="ECO:0000256" key="2">
    <source>
        <dbReference type="ARBA" id="ARBA00022723"/>
    </source>
</evidence>
<evidence type="ECO:0000256" key="3">
    <source>
        <dbReference type="ARBA" id="ARBA00022737"/>
    </source>
</evidence>
<evidence type="ECO:0000313" key="9">
    <source>
        <dbReference type="EMBL" id="CAL4234830.1"/>
    </source>
</evidence>
<dbReference type="EMBL" id="CAXKWB010113700">
    <property type="protein sequence ID" value="CAL4234830.1"/>
    <property type="molecule type" value="Genomic_DNA"/>
</dbReference>
<comment type="subcellular location">
    <subcellularLocation>
        <location evidence="1">Nucleus</location>
    </subcellularLocation>
</comment>
<dbReference type="GO" id="GO:0008270">
    <property type="term" value="F:zinc ion binding"/>
    <property type="evidence" value="ECO:0007669"/>
    <property type="project" value="UniProtKB-KW"/>
</dbReference>
<feature type="domain" description="C2H2-type" evidence="8">
    <location>
        <begin position="70"/>
        <end position="93"/>
    </location>
</feature>
<evidence type="ECO:0000256" key="5">
    <source>
        <dbReference type="ARBA" id="ARBA00022833"/>
    </source>
</evidence>
<dbReference type="GO" id="GO:0000981">
    <property type="term" value="F:DNA-binding transcription factor activity, RNA polymerase II-specific"/>
    <property type="evidence" value="ECO:0007669"/>
    <property type="project" value="TreeGrafter"/>
</dbReference>
<keyword evidence="3" id="KW-0677">Repeat</keyword>
<name>A0AAV2SSF9_MEGNR</name>
<feature type="domain" description="C2H2-type" evidence="8">
    <location>
        <begin position="13"/>
        <end position="42"/>
    </location>
</feature>
<accession>A0AAV2SSF9</accession>
<organism evidence="9 10">
    <name type="scientific">Meganyctiphanes norvegica</name>
    <name type="common">Northern krill</name>
    <name type="synonym">Thysanopoda norvegica</name>
    <dbReference type="NCBI Taxonomy" id="48144"/>
    <lineage>
        <taxon>Eukaryota</taxon>
        <taxon>Metazoa</taxon>
        <taxon>Ecdysozoa</taxon>
        <taxon>Arthropoda</taxon>
        <taxon>Crustacea</taxon>
        <taxon>Multicrustacea</taxon>
        <taxon>Malacostraca</taxon>
        <taxon>Eumalacostraca</taxon>
        <taxon>Eucarida</taxon>
        <taxon>Euphausiacea</taxon>
        <taxon>Euphausiidae</taxon>
        <taxon>Meganyctiphanes</taxon>
    </lineage>
</organism>
<evidence type="ECO:0000256" key="7">
    <source>
        <dbReference type="PROSITE-ProRule" id="PRU00042"/>
    </source>
</evidence>
<keyword evidence="4 7" id="KW-0863">Zinc-finger</keyword>
<keyword evidence="2" id="KW-0479">Metal-binding</keyword>
<keyword evidence="6" id="KW-0539">Nucleus</keyword>
<dbReference type="PROSITE" id="PS00028">
    <property type="entry name" value="ZINC_FINGER_C2H2_1"/>
    <property type="match status" value="1"/>
</dbReference>
<dbReference type="InterPro" id="IPR036236">
    <property type="entry name" value="Znf_C2H2_sf"/>
</dbReference>
<dbReference type="Pfam" id="PF00096">
    <property type="entry name" value="zf-C2H2"/>
    <property type="match status" value="2"/>
</dbReference>
<dbReference type="PROSITE" id="PS50157">
    <property type="entry name" value="ZINC_FINGER_C2H2_2"/>
    <property type="match status" value="3"/>
</dbReference>
<dbReference type="SMART" id="SM00355">
    <property type="entry name" value="ZnF_C2H2"/>
    <property type="match status" value="3"/>
</dbReference>
<dbReference type="Proteomes" id="UP001497623">
    <property type="component" value="Unassembled WGS sequence"/>
</dbReference>
<evidence type="ECO:0000256" key="4">
    <source>
        <dbReference type="ARBA" id="ARBA00022771"/>
    </source>
</evidence>
<dbReference type="PANTHER" id="PTHR24394:SF29">
    <property type="entry name" value="MYONEURIN"/>
    <property type="match status" value="1"/>
</dbReference>
<gene>
    <name evidence="9" type="ORF">MNOR_LOCUS40020</name>
</gene>
<evidence type="ECO:0000256" key="1">
    <source>
        <dbReference type="ARBA" id="ARBA00004123"/>
    </source>
</evidence>
<reference evidence="9 10" key="1">
    <citation type="submission" date="2024-05" db="EMBL/GenBank/DDBJ databases">
        <authorList>
            <person name="Wallberg A."/>
        </authorList>
    </citation>
    <scope>NUCLEOTIDE SEQUENCE [LARGE SCALE GENOMIC DNA]</scope>
</reference>
<sequence length="153" mass="17809">MNHVISHSSEKTFTCKKCDYKTISNSSLSRHYREQGHGNNYKCMECDSEFRFMNALIKNANEIHRNLEPLSCLICQKLYSNKFSLNRHMKIHTTVDIAINENNSNTEHEVLTGFLTENDQSDQNNNIEPIISKNQISNETVDHLENIEFKFLP</sequence>
<dbReference type="GO" id="GO:0005634">
    <property type="term" value="C:nucleus"/>
    <property type="evidence" value="ECO:0007669"/>
    <property type="project" value="UniProtKB-SubCell"/>
</dbReference>
<evidence type="ECO:0000256" key="6">
    <source>
        <dbReference type="ARBA" id="ARBA00023242"/>
    </source>
</evidence>
<dbReference type="SUPFAM" id="SSF57667">
    <property type="entry name" value="beta-beta-alpha zinc fingers"/>
    <property type="match status" value="2"/>
</dbReference>
<protein>
    <recommendedName>
        <fullName evidence="8">C2H2-type domain-containing protein</fullName>
    </recommendedName>
</protein>
<dbReference type="PANTHER" id="PTHR24394">
    <property type="entry name" value="ZINC FINGER PROTEIN"/>
    <property type="match status" value="1"/>
</dbReference>
<feature type="non-terminal residue" evidence="9">
    <location>
        <position position="153"/>
    </location>
</feature>
<proteinExistence type="predicted"/>
<dbReference type="InterPro" id="IPR013087">
    <property type="entry name" value="Znf_C2H2_type"/>
</dbReference>
<evidence type="ECO:0000313" key="10">
    <source>
        <dbReference type="Proteomes" id="UP001497623"/>
    </source>
</evidence>
<dbReference type="Gene3D" id="3.30.160.60">
    <property type="entry name" value="Classic Zinc Finger"/>
    <property type="match status" value="2"/>
</dbReference>
<keyword evidence="10" id="KW-1185">Reference proteome</keyword>
<dbReference type="AlphaFoldDB" id="A0AAV2SSF9"/>